<evidence type="ECO:0000313" key="3">
    <source>
        <dbReference type="Proteomes" id="UP000824988"/>
    </source>
</evidence>
<dbReference type="PANTHER" id="PTHR37844">
    <property type="entry name" value="SER/THR PROTEIN PHOSPHATASE SUPERFAMILY (AFU_ORTHOLOGUE AFUA_1G14840)"/>
    <property type="match status" value="1"/>
</dbReference>
<feature type="domain" description="Calcineurin-like phosphoesterase" evidence="1">
    <location>
        <begin position="5"/>
        <end position="206"/>
    </location>
</feature>
<reference evidence="2" key="1">
    <citation type="submission" date="2019-06" db="EMBL/GenBank/DDBJ databases">
        <title>Complete genome sequence of Methylogaea oryzae strain JCM16910.</title>
        <authorList>
            <person name="Asakawa S."/>
        </authorList>
    </citation>
    <scope>NUCLEOTIDE SEQUENCE</scope>
    <source>
        <strain evidence="2">E10</strain>
    </source>
</reference>
<sequence>MKIQYFSDVHLEFGFMPLALADADVIVAAGDIGVQAQGLHWLRHADKPVIYVAGNHEFYKGEYHATLLSLRRQAEVGPVEFLERDCHIHKGVRFLGCTLWTALQEDEAGDLAALRGRVNDFKHIRCGSGALLLNDYVHWHRGALAWLREELDKPYHGKTVVVTHHAPLLDSWRGLPNSPKVPAYCNDLGGLLEKYDIAAWFHGHTHFANDYTAHGTRVLCNPRGYNGYKLVRGFDAAKVVEI</sequence>
<dbReference type="GO" id="GO:0016787">
    <property type="term" value="F:hydrolase activity"/>
    <property type="evidence" value="ECO:0007669"/>
    <property type="project" value="InterPro"/>
</dbReference>
<dbReference type="Proteomes" id="UP000824988">
    <property type="component" value="Chromosome"/>
</dbReference>
<evidence type="ECO:0000313" key="2">
    <source>
        <dbReference type="EMBL" id="BBL70439.1"/>
    </source>
</evidence>
<organism evidence="2 3">
    <name type="scientific">Methylogaea oryzae</name>
    <dbReference type="NCBI Taxonomy" id="1295382"/>
    <lineage>
        <taxon>Bacteria</taxon>
        <taxon>Pseudomonadati</taxon>
        <taxon>Pseudomonadota</taxon>
        <taxon>Gammaproteobacteria</taxon>
        <taxon>Methylococcales</taxon>
        <taxon>Methylococcaceae</taxon>
        <taxon>Methylogaea</taxon>
    </lineage>
</organism>
<protein>
    <submittedName>
        <fullName evidence="2">Serine/threonine protein phosphatase</fullName>
    </submittedName>
</protein>
<dbReference type="RefSeq" id="WP_221048427.1">
    <property type="nucleotide sequence ID" value="NZ_AP019782.1"/>
</dbReference>
<dbReference type="EMBL" id="AP019782">
    <property type="protein sequence ID" value="BBL70439.1"/>
    <property type="molecule type" value="Genomic_DNA"/>
</dbReference>
<dbReference type="InterPro" id="IPR004843">
    <property type="entry name" value="Calcineurin-like_PHP"/>
</dbReference>
<keyword evidence="3" id="KW-1185">Reference proteome</keyword>
<evidence type="ECO:0000259" key="1">
    <source>
        <dbReference type="Pfam" id="PF00149"/>
    </source>
</evidence>
<dbReference type="AlphaFoldDB" id="A0A8D5AJ59"/>
<dbReference type="KEGG" id="moz:MoryE10_10450"/>
<dbReference type="PANTHER" id="PTHR37844:SF2">
    <property type="entry name" value="SER_THR PROTEIN PHOSPHATASE SUPERFAMILY (AFU_ORTHOLOGUE AFUA_1G14840)"/>
    <property type="match status" value="1"/>
</dbReference>
<accession>A0A8D5AJ59</accession>
<gene>
    <name evidence="2" type="ORF">MoryE10_10450</name>
</gene>
<proteinExistence type="predicted"/>
<dbReference type="Pfam" id="PF00149">
    <property type="entry name" value="Metallophos"/>
    <property type="match status" value="1"/>
</dbReference>
<name>A0A8D5AJ59_9GAMM</name>